<evidence type="ECO:0000313" key="2">
    <source>
        <dbReference type="EMBL" id="MBJ7600341.1"/>
    </source>
</evidence>
<proteinExistence type="predicted"/>
<dbReference type="InterPro" id="IPR036761">
    <property type="entry name" value="TTHA0802/YceI-like_sf"/>
</dbReference>
<name>A0A934K2F0_9BACT</name>
<accession>A0A934K2F0</accession>
<dbReference type="SUPFAM" id="SSF101874">
    <property type="entry name" value="YceI-like"/>
    <property type="match status" value="1"/>
</dbReference>
<dbReference type="RefSeq" id="WP_338204121.1">
    <property type="nucleotide sequence ID" value="NZ_JAEKNR010000198.1"/>
</dbReference>
<protein>
    <submittedName>
        <fullName evidence="2">YceI family protein</fullName>
    </submittedName>
</protein>
<feature type="region of interest" description="Disordered" evidence="1">
    <location>
        <begin position="1"/>
        <end position="25"/>
    </location>
</feature>
<comment type="caution">
    <text evidence="2">The sequence shown here is derived from an EMBL/GenBank/DDBJ whole genome shotgun (WGS) entry which is preliminary data.</text>
</comment>
<dbReference type="Gene3D" id="2.40.128.110">
    <property type="entry name" value="Lipid/polyisoprenoid-binding, YceI-like"/>
    <property type="match status" value="1"/>
</dbReference>
<evidence type="ECO:0000313" key="3">
    <source>
        <dbReference type="Proteomes" id="UP000612893"/>
    </source>
</evidence>
<keyword evidence="3" id="KW-1185">Reference proteome</keyword>
<dbReference type="EMBL" id="JAEKNR010000198">
    <property type="protein sequence ID" value="MBJ7600341.1"/>
    <property type="molecule type" value="Genomic_DNA"/>
</dbReference>
<dbReference type="AlphaFoldDB" id="A0A934K2F0"/>
<reference evidence="2" key="1">
    <citation type="submission" date="2020-10" db="EMBL/GenBank/DDBJ databases">
        <title>Ca. Dormibacterota MAGs.</title>
        <authorList>
            <person name="Montgomery K."/>
        </authorList>
    </citation>
    <scope>NUCLEOTIDE SEQUENCE [LARGE SCALE GENOMIC DNA]</scope>
    <source>
        <strain evidence="2">SC8812_S17_10</strain>
    </source>
</reference>
<dbReference type="Proteomes" id="UP000612893">
    <property type="component" value="Unassembled WGS sequence"/>
</dbReference>
<sequence>MTRFRVLPNASSVSTQMRSSVHDLHAGTRSLAGTVEGELDDSGIPRFEAAHGARLQVAVGSMRSGNRLQDMEMQRRLDPRKYPYIEVVVDRAWKLDGGDGYRAAFRVTAHGRTQAFEANFGMRLEGRRLIVEGEHAFDMRDFDVSPPRILTLKVDPAVTVRACIVADREGS</sequence>
<feature type="compositionally biased region" description="Polar residues" evidence="1">
    <location>
        <begin position="9"/>
        <end position="19"/>
    </location>
</feature>
<evidence type="ECO:0000256" key="1">
    <source>
        <dbReference type="SAM" id="MobiDB-lite"/>
    </source>
</evidence>
<gene>
    <name evidence="2" type="ORF">JF922_19985</name>
</gene>
<organism evidence="2 3">
    <name type="scientific">Candidatus Nephthysia bennettiae</name>
    <dbReference type="NCBI Taxonomy" id="3127016"/>
    <lineage>
        <taxon>Bacteria</taxon>
        <taxon>Bacillati</taxon>
        <taxon>Candidatus Dormiibacterota</taxon>
        <taxon>Candidatus Dormibacteria</taxon>
        <taxon>Candidatus Dormibacterales</taxon>
        <taxon>Candidatus Dormibacteraceae</taxon>
        <taxon>Candidatus Nephthysia</taxon>
    </lineage>
</organism>